<evidence type="ECO:0000259" key="2">
    <source>
        <dbReference type="Pfam" id="PF12804"/>
    </source>
</evidence>
<dbReference type="SUPFAM" id="SSF53448">
    <property type="entry name" value="Nucleotide-diphospho-sugar transferases"/>
    <property type="match status" value="1"/>
</dbReference>
<organism evidence="3 4">
    <name type="scientific">Shewanella eurypsychrophilus</name>
    <dbReference type="NCBI Taxonomy" id="2593656"/>
    <lineage>
        <taxon>Bacteria</taxon>
        <taxon>Pseudomonadati</taxon>
        <taxon>Pseudomonadota</taxon>
        <taxon>Gammaproteobacteria</taxon>
        <taxon>Alteromonadales</taxon>
        <taxon>Shewanellaceae</taxon>
        <taxon>Shewanella</taxon>
    </lineage>
</organism>
<proteinExistence type="predicted"/>
<dbReference type="InterPro" id="IPR025877">
    <property type="entry name" value="MobA-like_NTP_Trfase"/>
</dbReference>
<keyword evidence="4" id="KW-1185">Reference proteome</keyword>
<keyword evidence="1" id="KW-0460">Magnesium</keyword>
<protein>
    <submittedName>
        <fullName evidence="3">NTP transferase domain-containing protein</fullName>
    </submittedName>
</protein>
<evidence type="ECO:0000313" key="4">
    <source>
        <dbReference type="Proteomes" id="UP000316416"/>
    </source>
</evidence>
<dbReference type="PANTHER" id="PTHR43777">
    <property type="entry name" value="MOLYBDENUM COFACTOR CYTIDYLYLTRANSFERASE"/>
    <property type="match status" value="1"/>
</dbReference>
<dbReference type="CDD" id="cd04182">
    <property type="entry name" value="GT_2_like_f"/>
    <property type="match status" value="1"/>
</dbReference>
<reference evidence="3" key="1">
    <citation type="submission" date="2021-07" db="EMBL/GenBank/DDBJ databases">
        <title>Shewanella sp. YLB-07 whole genome sequence.</title>
        <authorList>
            <person name="Yu L."/>
        </authorList>
    </citation>
    <scope>NUCLEOTIDE SEQUENCE</scope>
    <source>
        <strain evidence="3">YLB-08</strain>
    </source>
</reference>
<dbReference type="RefSeq" id="WP_142871221.1">
    <property type="nucleotide sequence ID" value="NZ_CP045503.2"/>
</dbReference>
<evidence type="ECO:0000313" key="3">
    <source>
        <dbReference type="EMBL" id="QPG58025.1"/>
    </source>
</evidence>
<gene>
    <name evidence="3" type="ORF">FM038_011600</name>
</gene>
<dbReference type="Proteomes" id="UP000316416">
    <property type="component" value="Chromosome"/>
</dbReference>
<dbReference type="InterPro" id="IPR029044">
    <property type="entry name" value="Nucleotide-diphossugar_trans"/>
</dbReference>
<feature type="domain" description="MobA-like NTP transferase" evidence="2">
    <location>
        <begin position="17"/>
        <end position="167"/>
    </location>
</feature>
<evidence type="ECO:0000256" key="1">
    <source>
        <dbReference type="ARBA" id="ARBA00022842"/>
    </source>
</evidence>
<dbReference type="EMBL" id="CP045503">
    <property type="protein sequence ID" value="QPG58025.1"/>
    <property type="molecule type" value="Genomic_DNA"/>
</dbReference>
<name>A0ABX6V5V9_9GAMM</name>
<dbReference type="PANTHER" id="PTHR43777:SF1">
    <property type="entry name" value="MOLYBDENUM COFACTOR CYTIDYLYLTRANSFERASE"/>
    <property type="match status" value="1"/>
</dbReference>
<dbReference type="GO" id="GO:0016740">
    <property type="term" value="F:transferase activity"/>
    <property type="evidence" value="ECO:0007669"/>
    <property type="project" value="UniProtKB-KW"/>
</dbReference>
<dbReference type="Gene3D" id="3.90.550.10">
    <property type="entry name" value="Spore Coat Polysaccharide Biosynthesis Protein SpsA, Chain A"/>
    <property type="match status" value="1"/>
</dbReference>
<accession>A0ABX6V5V9</accession>
<sequence>MPTSEMNAAKQIDCVMPAAGLSSRMGEWKMMLAYQNQTILDKSIENALKFCSRVILVAGYRSDELIERYKQHSGVTVTVNEGYRLGMLSSIKVGIAQVQSEHFFIAHGDMPCLTAELYRYCWQQRGLYSLFPGCEKQTGHPVLIPKIMIPSILHSEQTGNLRRILTKANVRYLNLTDEALFFDVDTPEAYQQLLANAQ</sequence>
<keyword evidence="3" id="KW-0808">Transferase</keyword>
<dbReference type="Pfam" id="PF12804">
    <property type="entry name" value="NTP_transf_3"/>
    <property type="match status" value="1"/>
</dbReference>